<protein>
    <submittedName>
        <fullName evidence="1">Uncharacterized protein</fullName>
    </submittedName>
</protein>
<gene>
    <name evidence="1" type="ORF">MNBD_CHLOROFLEXI01-3130</name>
</gene>
<dbReference type="AlphaFoldDB" id="A0A3B0VJD5"/>
<evidence type="ECO:0000313" key="1">
    <source>
        <dbReference type="EMBL" id="VAW40660.1"/>
    </source>
</evidence>
<dbReference type="EMBL" id="UOEU01000807">
    <property type="protein sequence ID" value="VAW40660.1"/>
    <property type="molecule type" value="Genomic_DNA"/>
</dbReference>
<sequence>MSTITIEMTPQEFQRIIAATVENAIDRKFDEWLDGLEDDGELRPEIGEQLLRLRRERQEGKRGTPLAVVAEELGLDISSGS</sequence>
<organism evidence="1">
    <name type="scientific">hydrothermal vent metagenome</name>
    <dbReference type="NCBI Taxonomy" id="652676"/>
    <lineage>
        <taxon>unclassified sequences</taxon>
        <taxon>metagenomes</taxon>
        <taxon>ecological metagenomes</taxon>
    </lineage>
</organism>
<reference evidence="1" key="1">
    <citation type="submission" date="2018-06" db="EMBL/GenBank/DDBJ databases">
        <authorList>
            <person name="Zhirakovskaya E."/>
        </authorList>
    </citation>
    <scope>NUCLEOTIDE SEQUENCE</scope>
</reference>
<accession>A0A3B0VJD5</accession>
<proteinExistence type="predicted"/>
<name>A0A3B0VJD5_9ZZZZ</name>